<feature type="transmembrane region" description="Helical" evidence="9">
    <location>
        <begin position="252"/>
        <end position="273"/>
    </location>
</feature>
<dbReference type="EMBL" id="JAVRET010000014">
    <property type="protein sequence ID" value="MDT0409106.1"/>
    <property type="molecule type" value="Genomic_DNA"/>
</dbReference>
<comment type="caution">
    <text evidence="10">The sequence shown here is derived from an EMBL/GenBank/DDBJ whole genome shotgun (WGS) entry which is preliminary data.</text>
</comment>
<dbReference type="GO" id="GO:0016757">
    <property type="term" value="F:glycosyltransferase activity"/>
    <property type="evidence" value="ECO:0007669"/>
    <property type="project" value="UniProtKB-KW"/>
</dbReference>
<keyword evidence="3 10" id="KW-0808">Transferase</keyword>
<dbReference type="Proteomes" id="UP001183610">
    <property type="component" value="Unassembled WGS sequence"/>
</dbReference>
<comment type="similarity">
    <text evidence="7">Belongs to the glycosyltransferase 87 family.</text>
</comment>
<evidence type="ECO:0000313" key="11">
    <source>
        <dbReference type="Proteomes" id="UP001183610"/>
    </source>
</evidence>
<evidence type="ECO:0000256" key="5">
    <source>
        <dbReference type="ARBA" id="ARBA00022989"/>
    </source>
</evidence>
<keyword evidence="11" id="KW-1185">Reference proteome</keyword>
<keyword evidence="5 9" id="KW-1133">Transmembrane helix</keyword>
<protein>
    <submittedName>
        <fullName evidence="10">Glycosyltransferase family 87 protein</fullName>
        <ecNumber evidence="10">2.4.-.-</ecNumber>
    </submittedName>
</protein>
<keyword evidence="4 9" id="KW-0812">Transmembrane</keyword>
<evidence type="ECO:0000256" key="7">
    <source>
        <dbReference type="ARBA" id="ARBA00024033"/>
    </source>
</evidence>
<evidence type="ECO:0000256" key="3">
    <source>
        <dbReference type="ARBA" id="ARBA00022679"/>
    </source>
</evidence>
<feature type="transmembrane region" description="Helical" evidence="9">
    <location>
        <begin position="213"/>
        <end position="240"/>
    </location>
</feature>
<gene>
    <name evidence="10" type="ORF">RM698_08570</name>
</gene>
<evidence type="ECO:0000256" key="6">
    <source>
        <dbReference type="ARBA" id="ARBA00023136"/>
    </source>
</evidence>
<dbReference type="InterPro" id="IPR018584">
    <property type="entry name" value="GT87"/>
</dbReference>
<comment type="subcellular location">
    <subcellularLocation>
        <location evidence="1">Cell membrane</location>
        <topology evidence="1">Multi-pass membrane protein</topology>
    </subcellularLocation>
</comment>
<evidence type="ECO:0000256" key="4">
    <source>
        <dbReference type="ARBA" id="ARBA00022692"/>
    </source>
</evidence>
<accession>A0ABU2QXC5</accession>
<evidence type="ECO:0000256" key="9">
    <source>
        <dbReference type="SAM" id="Phobius"/>
    </source>
</evidence>
<feature type="transmembrane region" description="Helical" evidence="9">
    <location>
        <begin position="174"/>
        <end position="207"/>
    </location>
</feature>
<dbReference type="EC" id="2.4.-.-" evidence="10"/>
<organism evidence="10 11">
    <name type="scientific">Streptomyces evansiae</name>
    <dbReference type="NCBI Taxonomy" id="3075535"/>
    <lineage>
        <taxon>Bacteria</taxon>
        <taxon>Bacillati</taxon>
        <taxon>Actinomycetota</taxon>
        <taxon>Actinomycetes</taxon>
        <taxon>Kitasatosporales</taxon>
        <taxon>Streptomycetaceae</taxon>
        <taxon>Streptomyces</taxon>
    </lineage>
</organism>
<keyword evidence="10" id="KW-0328">Glycosyltransferase</keyword>
<evidence type="ECO:0000313" key="10">
    <source>
        <dbReference type="EMBL" id="MDT0409106.1"/>
    </source>
</evidence>
<reference evidence="11" key="1">
    <citation type="submission" date="2023-07" db="EMBL/GenBank/DDBJ databases">
        <title>30 novel species of actinomycetes from the DSMZ collection.</title>
        <authorList>
            <person name="Nouioui I."/>
        </authorList>
    </citation>
    <scope>NUCLEOTIDE SEQUENCE [LARGE SCALE GENOMIC DNA]</scope>
    <source>
        <strain evidence="11">DSM 41979</strain>
    </source>
</reference>
<name>A0ABU2QXC5_9ACTN</name>
<feature type="transmembrane region" description="Helical" evidence="9">
    <location>
        <begin position="20"/>
        <end position="39"/>
    </location>
</feature>
<keyword evidence="2" id="KW-1003">Cell membrane</keyword>
<feature type="region of interest" description="Disordered" evidence="8">
    <location>
        <begin position="383"/>
        <end position="415"/>
    </location>
</feature>
<evidence type="ECO:0000256" key="1">
    <source>
        <dbReference type="ARBA" id="ARBA00004651"/>
    </source>
</evidence>
<sequence>MTLRERRGLRIPDGVPGRVWCAVLLGCCLFALGLCAVSTQGPHRVWGGCAGAGYGLAAWCAARGHGRWAVRCAVGGALVVPGVYLLARGAGQSEVFVLERAAHHLVRTGTPYESAPVDVAGYTPYLPGAALLGLPSLVLPGPPGDARVWCAVVFLGCLRAARPTGGARRYGRGLAVLCAAPPFALACVVSGVDLPVAGMCVLGLALAGRGRAGWAGVVLGLGCAVKWTVCPALAVAAVLLAGRTRTRRRASVLAALALGTCVPLAVLVLPWVLVSPGVLVEQVFAFPSGHGRLATPAASPLPGRLLAGLGPAGWWCALVVLLLAAGAVGWWLLRRPPRTAGAAAVRLAVGLGAAFALAPASRFGYFVVPFVLCGWAPLVSGPAAQSGTGRDGPDVSPGGKGLAGPTGHRTGTATP</sequence>
<evidence type="ECO:0000256" key="2">
    <source>
        <dbReference type="ARBA" id="ARBA00022475"/>
    </source>
</evidence>
<evidence type="ECO:0000256" key="8">
    <source>
        <dbReference type="SAM" id="MobiDB-lite"/>
    </source>
</evidence>
<keyword evidence="6 9" id="KW-0472">Membrane</keyword>
<proteinExistence type="inferred from homology"/>
<feature type="transmembrane region" description="Helical" evidence="9">
    <location>
        <begin position="312"/>
        <end position="333"/>
    </location>
</feature>
<feature type="transmembrane region" description="Helical" evidence="9">
    <location>
        <begin position="340"/>
        <end position="357"/>
    </location>
</feature>
<dbReference type="Pfam" id="PF09594">
    <property type="entry name" value="GT87"/>
    <property type="match status" value="1"/>
</dbReference>